<dbReference type="PROSITE" id="PS50213">
    <property type="entry name" value="FAS1"/>
    <property type="match status" value="1"/>
</dbReference>
<dbReference type="EMBL" id="WSEK01000004">
    <property type="protein sequence ID" value="MVQ49666.1"/>
    <property type="molecule type" value="Genomic_DNA"/>
</dbReference>
<protein>
    <submittedName>
        <fullName evidence="3">Fasciclin domain-containing protein</fullName>
    </submittedName>
</protein>
<dbReference type="Pfam" id="PF02469">
    <property type="entry name" value="Fasciclin"/>
    <property type="match status" value="1"/>
</dbReference>
<dbReference type="RefSeq" id="WP_157342443.1">
    <property type="nucleotide sequence ID" value="NZ_WSEK01000004.1"/>
</dbReference>
<sequence length="209" mass="21670">MNISMRGLTAALATSALASTAALVAAPAAQAADRPTSLAQVLAADGHKFDKKWGDFDILDAAVMAVLKEKPKSAVGVLAKGRVKLTAFLPTDRAFRQLATTLTGTRPATEKATFKALASAAGIDTIETVLLYHVVPGKTLGSGKVVKADGAKLTTAQGGTVTVDIKGKRVFLADADPDLRNPQVIAVDINKGNPQIAHAINRVLLPLDI</sequence>
<keyword evidence="4" id="KW-1185">Reference proteome</keyword>
<name>A0A6L6XT68_9ACTN</name>
<feature type="domain" description="FAS1" evidence="2">
    <location>
        <begin position="43"/>
        <end position="204"/>
    </location>
</feature>
<dbReference type="AlphaFoldDB" id="A0A6L6XT68"/>
<organism evidence="3 4">
    <name type="scientific">Nocardioides agri</name>
    <dbReference type="NCBI Taxonomy" id="2682843"/>
    <lineage>
        <taxon>Bacteria</taxon>
        <taxon>Bacillati</taxon>
        <taxon>Actinomycetota</taxon>
        <taxon>Actinomycetes</taxon>
        <taxon>Propionibacteriales</taxon>
        <taxon>Nocardioidaceae</taxon>
        <taxon>Nocardioides</taxon>
    </lineage>
</organism>
<dbReference type="SUPFAM" id="SSF82153">
    <property type="entry name" value="FAS1 domain"/>
    <property type="match status" value="1"/>
</dbReference>
<feature type="chain" id="PRO_5026745455" evidence="1">
    <location>
        <begin position="32"/>
        <end position="209"/>
    </location>
</feature>
<evidence type="ECO:0000313" key="4">
    <source>
        <dbReference type="Proteomes" id="UP000473525"/>
    </source>
</evidence>
<dbReference type="Proteomes" id="UP000473525">
    <property type="component" value="Unassembled WGS sequence"/>
</dbReference>
<comment type="caution">
    <text evidence="3">The sequence shown here is derived from an EMBL/GenBank/DDBJ whole genome shotgun (WGS) entry which is preliminary data.</text>
</comment>
<dbReference type="InterPro" id="IPR000782">
    <property type="entry name" value="FAS1_domain"/>
</dbReference>
<dbReference type="InterPro" id="IPR006311">
    <property type="entry name" value="TAT_signal"/>
</dbReference>
<accession>A0A6L6XT68</accession>
<reference evidence="3 4" key="1">
    <citation type="submission" date="2019-12" db="EMBL/GenBank/DDBJ databases">
        <authorList>
            <person name="Huq M.A."/>
        </authorList>
    </citation>
    <scope>NUCLEOTIDE SEQUENCE [LARGE SCALE GENOMIC DNA]</scope>
    <source>
        <strain evidence="3 4">MAH-18</strain>
    </source>
</reference>
<evidence type="ECO:0000256" key="1">
    <source>
        <dbReference type="SAM" id="SignalP"/>
    </source>
</evidence>
<gene>
    <name evidence="3" type="ORF">GON03_10785</name>
</gene>
<dbReference type="SMART" id="SM00554">
    <property type="entry name" value="FAS1"/>
    <property type="match status" value="1"/>
</dbReference>
<dbReference type="InterPro" id="IPR036378">
    <property type="entry name" value="FAS1_dom_sf"/>
</dbReference>
<dbReference type="Gene3D" id="2.30.180.10">
    <property type="entry name" value="FAS1 domain"/>
    <property type="match status" value="1"/>
</dbReference>
<keyword evidence="1" id="KW-0732">Signal</keyword>
<evidence type="ECO:0000313" key="3">
    <source>
        <dbReference type="EMBL" id="MVQ49666.1"/>
    </source>
</evidence>
<dbReference type="PROSITE" id="PS51318">
    <property type="entry name" value="TAT"/>
    <property type="match status" value="1"/>
</dbReference>
<proteinExistence type="predicted"/>
<feature type="signal peptide" evidence="1">
    <location>
        <begin position="1"/>
        <end position="31"/>
    </location>
</feature>
<evidence type="ECO:0000259" key="2">
    <source>
        <dbReference type="PROSITE" id="PS50213"/>
    </source>
</evidence>